<keyword evidence="1 2" id="KW-0129">CBS domain</keyword>
<dbReference type="OrthoDB" id="9807125at2"/>
<evidence type="ECO:0000313" key="4">
    <source>
        <dbReference type="EMBL" id="AKM08316.1"/>
    </source>
</evidence>
<dbReference type="Proteomes" id="UP000037643">
    <property type="component" value="Chromosome"/>
</dbReference>
<dbReference type="CDD" id="cd04623">
    <property type="entry name" value="CBS_pair_bac_euk"/>
    <property type="match status" value="1"/>
</dbReference>
<sequence>MEIASLIAGRASAEIVRCETGTPVRQVVGTLAERRIGALPVMEGGRVVGIVSERDVLYCLAKEGGAALDLTVGDVMTAPVITATPSTKVDEALGLMTERRIRHLPIVDGEIMCGFISIGDLVKSRIDEAVREAAAMRDYIRTA</sequence>
<dbReference type="Pfam" id="PF00571">
    <property type="entry name" value="CBS"/>
    <property type="match status" value="2"/>
</dbReference>
<keyword evidence="4" id="KW-0808">Transferase</keyword>
<dbReference type="PROSITE" id="PS51371">
    <property type="entry name" value="CBS"/>
    <property type="match status" value="2"/>
</dbReference>
<evidence type="ECO:0000256" key="1">
    <source>
        <dbReference type="ARBA" id="ARBA00023122"/>
    </source>
</evidence>
<protein>
    <submittedName>
        <fullName evidence="4">Histidine kinase</fullName>
    </submittedName>
</protein>
<name>A0A0G3XCE7_9SPHN</name>
<dbReference type="KEGG" id="amx:AM2010_2259"/>
<keyword evidence="4" id="KW-0418">Kinase</keyword>
<evidence type="ECO:0000313" key="5">
    <source>
        <dbReference type="Proteomes" id="UP000037643"/>
    </source>
</evidence>
<dbReference type="PANTHER" id="PTHR43080:SF2">
    <property type="entry name" value="CBS DOMAIN-CONTAINING PROTEIN"/>
    <property type="match status" value="1"/>
</dbReference>
<proteinExistence type="predicted"/>
<feature type="domain" description="CBS" evidence="3">
    <location>
        <begin position="11"/>
        <end position="70"/>
    </location>
</feature>
<dbReference type="Gene3D" id="3.10.580.10">
    <property type="entry name" value="CBS-domain"/>
    <property type="match status" value="1"/>
</dbReference>
<feature type="domain" description="CBS" evidence="3">
    <location>
        <begin position="76"/>
        <end position="132"/>
    </location>
</feature>
<dbReference type="EMBL" id="CP011805">
    <property type="protein sequence ID" value="AKM08316.1"/>
    <property type="molecule type" value="Genomic_DNA"/>
</dbReference>
<dbReference type="PANTHER" id="PTHR43080">
    <property type="entry name" value="CBS DOMAIN-CONTAINING PROTEIN CBSX3, MITOCHONDRIAL"/>
    <property type="match status" value="1"/>
</dbReference>
<reference evidence="4 5" key="1">
    <citation type="submission" date="2015-06" db="EMBL/GenBank/DDBJ databases">
        <authorList>
            <person name="Kim K.M."/>
        </authorList>
    </citation>
    <scope>NUCLEOTIDE SEQUENCE [LARGE SCALE GENOMIC DNA]</scope>
    <source>
        <strain evidence="4 5">KCTC 22370</strain>
    </source>
</reference>
<dbReference type="InterPro" id="IPR044725">
    <property type="entry name" value="CBSX3_CBS_dom"/>
</dbReference>
<dbReference type="STRING" id="543877.AM2010_2259"/>
<accession>A0A0G3XCE7</accession>
<gene>
    <name evidence="4" type="ORF">AM2010_2259</name>
</gene>
<dbReference type="AlphaFoldDB" id="A0A0G3XCE7"/>
<dbReference type="InterPro" id="IPR051257">
    <property type="entry name" value="Diverse_CBS-Domain"/>
</dbReference>
<evidence type="ECO:0000256" key="2">
    <source>
        <dbReference type="PROSITE-ProRule" id="PRU00703"/>
    </source>
</evidence>
<dbReference type="GO" id="GO:0016301">
    <property type="term" value="F:kinase activity"/>
    <property type="evidence" value="ECO:0007669"/>
    <property type="project" value="UniProtKB-KW"/>
</dbReference>
<dbReference type="PATRIC" id="fig|543877.4.peg.2293"/>
<dbReference type="InterPro" id="IPR000644">
    <property type="entry name" value="CBS_dom"/>
</dbReference>
<keyword evidence="5" id="KW-1185">Reference proteome</keyword>
<dbReference type="RefSeq" id="WP_047807163.1">
    <property type="nucleotide sequence ID" value="NZ_CP011805.1"/>
</dbReference>
<evidence type="ECO:0000259" key="3">
    <source>
        <dbReference type="PROSITE" id="PS51371"/>
    </source>
</evidence>
<dbReference type="SMART" id="SM00116">
    <property type="entry name" value="CBS"/>
    <property type="match status" value="2"/>
</dbReference>
<dbReference type="SUPFAM" id="SSF54631">
    <property type="entry name" value="CBS-domain pair"/>
    <property type="match status" value="1"/>
</dbReference>
<dbReference type="InterPro" id="IPR046342">
    <property type="entry name" value="CBS_dom_sf"/>
</dbReference>
<organism evidence="4 5">
    <name type="scientific">Pelagerythrobacter marensis</name>
    <dbReference type="NCBI Taxonomy" id="543877"/>
    <lineage>
        <taxon>Bacteria</taxon>
        <taxon>Pseudomonadati</taxon>
        <taxon>Pseudomonadota</taxon>
        <taxon>Alphaproteobacteria</taxon>
        <taxon>Sphingomonadales</taxon>
        <taxon>Erythrobacteraceae</taxon>
        <taxon>Pelagerythrobacter</taxon>
    </lineage>
</organism>